<proteinExistence type="predicted"/>
<sequence length="185" mass="19876">MNSDETAYWLDQIIPADLEFKNVEGQRLGLASLEGDQSLAVTCEFAAVDTGLAHAEQSIDVRCELLTVARTGQVEVAAAVSAAAALLTEAAGLLPAQPGLLLPKLFAEDDERFAHLSVRHGMLIAPYLWGGQTPQVAEEGRLTLVCQLLMLSDAEYAYAVEEGVPALQQAVAEQGIDLLDWQRSE</sequence>
<protein>
    <submittedName>
        <fullName evidence="1">Uncharacterized protein</fullName>
    </submittedName>
</protein>
<accession>A0ACC4U9J8</accession>
<reference evidence="1" key="1">
    <citation type="submission" date="2015-04" db="EMBL/GenBank/DDBJ databases">
        <title>Draft Genome Sequences of Three Species of Emerging Human-Pathogenic Corynebacteria.</title>
        <authorList>
            <person name="Pacheco L.G."/>
            <person name="Mattos-Guaraldi A.L."/>
            <person name="Santos C.S."/>
            <person name="Veras A.O."/>
            <person name="Guimaraes L.C."/>
            <person name="Abreu V."/>
            <person name="Pereira F.L."/>
            <person name="Soares S.C."/>
            <person name="Dorella F.A."/>
            <person name="Carvalho A.F."/>
            <person name="Leal C.G."/>
            <person name="Figueiredo H.C."/>
            <person name="Ramos J.N."/>
            <person name="Vieira V."/>
            <person name="Farfour E."/>
            <person name="Guiso N."/>
            <person name="Hirata R.Jr."/>
            <person name="Ramos R.T."/>
            <person name="Azevedo V."/>
            <person name="Silva A."/>
        </authorList>
    </citation>
    <scope>NUCLEOTIDE SEQUENCE</scope>
    <source>
        <strain evidence="1">1941</strain>
    </source>
</reference>
<evidence type="ECO:0000313" key="1">
    <source>
        <dbReference type="EMBL" id="KKO78039.1"/>
    </source>
</evidence>
<keyword evidence="2" id="KW-1185">Reference proteome</keyword>
<name>A0ACC4U9J8_9CORY</name>
<comment type="caution">
    <text evidence="1">The sequence shown here is derived from an EMBL/GenBank/DDBJ whole genome shotgun (WGS) entry which is preliminary data.</text>
</comment>
<gene>
    <name evidence="1" type="ORF">WU87_09725</name>
</gene>
<dbReference type="EMBL" id="LAYQ01000020">
    <property type="protein sequence ID" value="KKO78039.1"/>
    <property type="molecule type" value="Genomic_DNA"/>
</dbReference>
<evidence type="ECO:0000313" key="2">
    <source>
        <dbReference type="Proteomes" id="UP000034245"/>
    </source>
</evidence>
<dbReference type="Proteomes" id="UP000034245">
    <property type="component" value="Unassembled WGS sequence"/>
</dbReference>
<organism evidence="1 2">
    <name type="scientific">Corynebacterium minutissimum</name>
    <dbReference type="NCBI Taxonomy" id="38301"/>
    <lineage>
        <taxon>Bacteria</taxon>
        <taxon>Bacillati</taxon>
        <taxon>Actinomycetota</taxon>
        <taxon>Actinomycetes</taxon>
        <taxon>Mycobacteriales</taxon>
        <taxon>Corynebacteriaceae</taxon>
        <taxon>Corynebacterium</taxon>
    </lineage>
</organism>